<evidence type="ECO:0000313" key="7">
    <source>
        <dbReference type="Proteomes" id="UP001183388"/>
    </source>
</evidence>
<proteinExistence type="predicted"/>
<sequence>MTAQTTPGAHAPALPVDIEALCDVQTLVSGLELGLFALLSEGPADEETIRRRLGLDGRGLAHWLGLLVSNGLLEREADRYRNGPAAEAHLVPGGPSYLGDVLRLRLFPALLGLTESLRTGAPSDSREFMDAVHRLEILRQFANRMDSMTGPLAGQLLSAYEGWGRHRFVLDVGGCRGGVLAHVLAAHPGLRGGVFDLPTMAPLFAERMAGAGLADRAAFHAGDFFADPLPRADLVMIGHVLVDWSAEQRAFLVRKAFESLEPGGALLVYDRMLGHPAADAERVNLRVSLSMLVLTRGGGSYVPGELRAHATAAGFSSVAFRAFGDSDTLAVCRKEATRGPTGT</sequence>
<evidence type="ECO:0000256" key="3">
    <source>
        <dbReference type="ARBA" id="ARBA00022691"/>
    </source>
</evidence>
<feature type="domain" description="O-methyltransferase dimerisation" evidence="5">
    <location>
        <begin position="22"/>
        <end position="91"/>
    </location>
</feature>
<dbReference type="Pfam" id="PF08100">
    <property type="entry name" value="Dimerisation"/>
    <property type="match status" value="1"/>
</dbReference>
<evidence type="ECO:0000313" key="6">
    <source>
        <dbReference type="EMBL" id="MDT0308751.1"/>
    </source>
</evidence>
<keyword evidence="1 6" id="KW-0489">Methyltransferase</keyword>
<name>A0ABU2LAY7_9ACTN</name>
<dbReference type="SUPFAM" id="SSF53335">
    <property type="entry name" value="S-adenosyl-L-methionine-dependent methyltransferases"/>
    <property type="match status" value="1"/>
</dbReference>
<evidence type="ECO:0000259" key="5">
    <source>
        <dbReference type="Pfam" id="PF08100"/>
    </source>
</evidence>
<dbReference type="PROSITE" id="PS51683">
    <property type="entry name" value="SAM_OMT_II"/>
    <property type="match status" value="1"/>
</dbReference>
<comment type="caution">
    <text evidence="6">The sequence shown here is derived from an EMBL/GenBank/DDBJ whole genome shotgun (WGS) entry which is preliminary data.</text>
</comment>
<dbReference type="InterPro" id="IPR016461">
    <property type="entry name" value="COMT-like"/>
</dbReference>
<dbReference type="SUPFAM" id="SSF46785">
    <property type="entry name" value="Winged helix' DNA-binding domain"/>
    <property type="match status" value="1"/>
</dbReference>
<protein>
    <submittedName>
        <fullName evidence="6">Methyltransferase</fullName>
    </submittedName>
</protein>
<dbReference type="Gene3D" id="1.10.10.10">
    <property type="entry name" value="Winged helix-like DNA-binding domain superfamily/Winged helix DNA-binding domain"/>
    <property type="match status" value="1"/>
</dbReference>
<dbReference type="InterPro" id="IPR036388">
    <property type="entry name" value="WH-like_DNA-bd_sf"/>
</dbReference>
<dbReference type="InterPro" id="IPR012967">
    <property type="entry name" value="COMT_dimerisation"/>
</dbReference>
<accession>A0ABU2LAY7</accession>
<organism evidence="6 7">
    <name type="scientific">Streptomyces boetiae</name>
    <dbReference type="NCBI Taxonomy" id="3075541"/>
    <lineage>
        <taxon>Bacteria</taxon>
        <taxon>Bacillati</taxon>
        <taxon>Actinomycetota</taxon>
        <taxon>Actinomycetes</taxon>
        <taxon>Kitasatosporales</taxon>
        <taxon>Streptomycetaceae</taxon>
        <taxon>Streptomyces</taxon>
    </lineage>
</organism>
<feature type="domain" description="O-methyltransferase C-terminal" evidence="4">
    <location>
        <begin position="138"/>
        <end position="316"/>
    </location>
</feature>
<dbReference type="InterPro" id="IPR036390">
    <property type="entry name" value="WH_DNA-bd_sf"/>
</dbReference>
<dbReference type="InterPro" id="IPR029063">
    <property type="entry name" value="SAM-dependent_MTases_sf"/>
</dbReference>
<dbReference type="RefSeq" id="WP_311631691.1">
    <property type="nucleotide sequence ID" value="NZ_JAVREN010000025.1"/>
</dbReference>
<reference evidence="7" key="1">
    <citation type="submission" date="2023-07" db="EMBL/GenBank/DDBJ databases">
        <title>30 novel species of actinomycetes from the DSMZ collection.</title>
        <authorList>
            <person name="Nouioui I."/>
        </authorList>
    </citation>
    <scope>NUCLEOTIDE SEQUENCE [LARGE SCALE GENOMIC DNA]</scope>
    <source>
        <strain evidence="7">DSM 44917</strain>
    </source>
</reference>
<keyword evidence="3" id="KW-0949">S-adenosyl-L-methionine</keyword>
<keyword evidence="2" id="KW-0808">Transferase</keyword>
<dbReference type="PANTHER" id="PTHR43712">
    <property type="entry name" value="PUTATIVE (AFU_ORTHOLOGUE AFUA_4G14580)-RELATED"/>
    <property type="match status" value="1"/>
</dbReference>
<dbReference type="GO" id="GO:0032259">
    <property type="term" value="P:methylation"/>
    <property type="evidence" value="ECO:0007669"/>
    <property type="project" value="UniProtKB-KW"/>
</dbReference>
<evidence type="ECO:0000259" key="4">
    <source>
        <dbReference type="Pfam" id="PF00891"/>
    </source>
</evidence>
<evidence type="ECO:0000256" key="2">
    <source>
        <dbReference type="ARBA" id="ARBA00022679"/>
    </source>
</evidence>
<dbReference type="GO" id="GO:0008168">
    <property type="term" value="F:methyltransferase activity"/>
    <property type="evidence" value="ECO:0007669"/>
    <property type="project" value="UniProtKB-KW"/>
</dbReference>
<dbReference type="Pfam" id="PF00891">
    <property type="entry name" value="Methyltransf_2"/>
    <property type="match status" value="1"/>
</dbReference>
<dbReference type="PANTHER" id="PTHR43712:SF2">
    <property type="entry name" value="O-METHYLTRANSFERASE CICE"/>
    <property type="match status" value="1"/>
</dbReference>
<dbReference type="Proteomes" id="UP001183388">
    <property type="component" value="Unassembled WGS sequence"/>
</dbReference>
<keyword evidence="7" id="KW-1185">Reference proteome</keyword>
<evidence type="ECO:0000256" key="1">
    <source>
        <dbReference type="ARBA" id="ARBA00022603"/>
    </source>
</evidence>
<dbReference type="Gene3D" id="3.40.50.150">
    <property type="entry name" value="Vaccinia Virus protein VP39"/>
    <property type="match status" value="1"/>
</dbReference>
<gene>
    <name evidence="6" type="ORF">RM780_17540</name>
</gene>
<dbReference type="EMBL" id="JAVREN010000025">
    <property type="protein sequence ID" value="MDT0308751.1"/>
    <property type="molecule type" value="Genomic_DNA"/>
</dbReference>
<dbReference type="InterPro" id="IPR001077">
    <property type="entry name" value="COMT_C"/>
</dbReference>